<keyword evidence="6" id="KW-0325">Glycoprotein</keyword>
<reference evidence="12" key="2">
    <citation type="journal article" date="2023" name="Science">
        <title>Genomic signatures of disease resistance in endangered staghorn corals.</title>
        <authorList>
            <person name="Vollmer S.V."/>
            <person name="Selwyn J.D."/>
            <person name="Despard B.A."/>
            <person name="Roesel C.L."/>
        </authorList>
    </citation>
    <scope>NUCLEOTIDE SEQUENCE</scope>
    <source>
        <strain evidence="12">K2</strain>
    </source>
</reference>
<keyword evidence="1 7" id="KW-0245">EGF-like domain</keyword>
<keyword evidence="9" id="KW-1133">Transmembrane helix</keyword>
<dbReference type="PROSITE" id="PS00010">
    <property type="entry name" value="ASX_HYDROXYL"/>
    <property type="match status" value="3"/>
</dbReference>
<evidence type="ECO:0000256" key="6">
    <source>
        <dbReference type="ARBA" id="ARBA00023180"/>
    </source>
</evidence>
<name>A0AAD9QHJ8_ACRCE</name>
<feature type="domain" description="EGF-like" evidence="11">
    <location>
        <begin position="203"/>
        <end position="243"/>
    </location>
</feature>
<evidence type="ECO:0000259" key="11">
    <source>
        <dbReference type="PROSITE" id="PS50026"/>
    </source>
</evidence>
<dbReference type="InterPro" id="IPR001611">
    <property type="entry name" value="Leu-rich_rpt"/>
</dbReference>
<keyword evidence="9" id="KW-0472">Membrane</keyword>
<dbReference type="InterPro" id="IPR018097">
    <property type="entry name" value="EGF_Ca-bd_CS"/>
</dbReference>
<dbReference type="SMART" id="SM00181">
    <property type="entry name" value="EGF"/>
    <property type="match status" value="4"/>
</dbReference>
<evidence type="ECO:0000313" key="13">
    <source>
        <dbReference type="Proteomes" id="UP001249851"/>
    </source>
</evidence>
<reference evidence="12" key="1">
    <citation type="journal article" date="2023" name="G3 (Bethesda)">
        <title>Whole genome assembly and annotation of the endangered Caribbean coral Acropora cervicornis.</title>
        <authorList>
            <person name="Selwyn J.D."/>
            <person name="Vollmer S.V."/>
        </authorList>
    </citation>
    <scope>NUCLEOTIDE SEQUENCE</scope>
    <source>
        <strain evidence="12">K2</strain>
    </source>
</reference>
<keyword evidence="3" id="KW-0677">Repeat</keyword>
<evidence type="ECO:0000256" key="7">
    <source>
        <dbReference type="PROSITE-ProRule" id="PRU00076"/>
    </source>
</evidence>
<dbReference type="AlphaFoldDB" id="A0AAD9QHJ8"/>
<feature type="transmembrane region" description="Helical" evidence="9">
    <location>
        <begin position="340"/>
        <end position="363"/>
    </location>
</feature>
<feature type="domain" description="EGF-like" evidence="11">
    <location>
        <begin position="162"/>
        <end position="202"/>
    </location>
</feature>
<keyword evidence="2 10" id="KW-0732">Signal</keyword>
<evidence type="ECO:0000256" key="9">
    <source>
        <dbReference type="SAM" id="Phobius"/>
    </source>
</evidence>
<dbReference type="PROSITE" id="PS50026">
    <property type="entry name" value="EGF_3"/>
    <property type="match status" value="3"/>
</dbReference>
<dbReference type="InterPro" id="IPR001881">
    <property type="entry name" value="EGF-like_Ca-bd_dom"/>
</dbReference>
<dbReference type="InterPro" id="IPR000152">
    <property type="entry name" value="EGF-type_Asp/Asn_hydroxyl_site"/>
</dbReference>
<keyword evidence="9" id="KW-0812">Transmembrane</keyword>
<dbReference type="FunFam" id="2.10.25.10:FF:000038">
    <property type="entry name" value="Fibrillin 2"/>
    <property type="match status" value="1"/>
</dbReference>
<evidence type="ECO:0000256" key="3">
    <source>
        <dbReference type="ARBA" id="ARBA00022737"/>
    </source>
</evidence>
<evidence type="ECO:0000256" key="1">
    <source>
        <dbReference type="ARBA" id="ARBA00022536"/>
    </source>
</evidence>
<dbReference type="Gene3D" id="2.10.25.10">
    <property type="entry name" value="Laminin"/>
    <property type="match status" value="4"/>
</dbReference>
<feature type="region of interest" description="Disordered" evidence="8">
    <location>
        <begin position="397"/>
        <end position="417"/>
    </location>
</feature>
<dbReference type="EMBL" id="JARQWQ010000032">
    <property type="protein sequence ID" value="KAK2561461.1"/>
    <property type="molecule type" value="Genomic_DNA"/>
</dbReference>
<dbReference type="PROSITE" id="PS01186">
    <property type="entry name" value="EGF_2"/>
    <property type="match status" value="3"/>
</dbReference>
<comment type="caution">
    <text evidence="7">Lacks conserved residue(s) required for the propagation of feature annotation.</text>
</comment>
<gene>
    <name evidence="12" type="ORF">P5673_015430</name>
</gene>
<evidence type="ECO:0000256" key="8">
    <source>
        <dbReference type="SAM" id="MobiDB-lite"/>
    </source>
</evidence>
<dbReference type="CDD" id="cd00054">
    <property type="entry name" value="EGF_CA"/>
    <property type="match status" value="3"/>
</dbReference>
<feature type="compositionally biased region" description="Acidic residues" evidence="8">
    <location>
        <begin position="408"/>
        <end position="417"/>
    </location>
</feature>
<dbReference type="Gene3D" id="3.80.10.10">
    <property type="entry name" value="Ribonuclease Inhibitor"/>
    <property type="match status" value="1"/>
</dbReference>
<dbReference type="Proteomes" id="UP001249851">
    <property type="component" value="Unassembled WGS sequence"/>
</dbReference>
<dbReference type="GO" id="GO:0005509">
    <property type="term" value="F:calcium ion binding"/>
    <property type="evidence" value="ECO:0007669"/>
    <property type="project" value="InterPro"/>
</dbReference>
<dbReference type="Pfam" id="PF07645">
    <property type="entry name" value="EGF_CA"/>
    <property type="match status" value="3"/>
</dbReference>
<dbReference type="InterPro" id="IPR009030">
    <property type="entry name" value="Growth_fac_rcpt_cys_sf"/>
</dbReference>
<dbReference type="PANTHER" id="PTHR24039">
    <property type="entry name" value="FIBRILLIN-RELATED"/>
    <property type="match status" value="1"/>
</dbReference>
<proteinExistence type="predicted"/>
<dbReference type="PROSITE" id="PS01187">
    <property type="entry name" value="EGF_CA"/>
    <property type="match status" value="1"/>
</dbReference>
<protein>
    <submittedName>
        <fullName evidence="12">Latent-transforming growth factor beta-binding protein 1</fullName>
    </submittedName>
</protein>
<dbReference type="SUPFAM" id="SSF57196">
    <property type="entry name" value="EGF/Laminin"/>
    <property type="match status" value="1"/>
</dbReference>
<comment type="caution">
    <text evidence="12">The sequence shown here is derived from an EMBL/GenBank/DDBJ whole genome shotgun (WGS) entry which is preliminary data.</text>
</comment>
<dbReference type="Pfam" id="PF00008">
    <property type="entry name" value="EGF"/>
    <property type="match status" value="1"/>
</dbReference>
<dbReference type="InterPro" id="IPR032675">
    <property type="entry name" value="LRR_dom_sf"/>
</dbReference>
<dbReference type="InterPro" id="IPR049883">
    <property type="entry name" value="NOTCH1_EGF-like"/>
</dbReference>
<sequence length="417" mass="46824">MEKPSPLLVVLFLSSLVGHSREDFKCENEFEMLIRYKCNGGKNRPITKEMVTSALSSKLRPTHKIDEIDELYLENTGITEIPKNVFKGLGKLKKLHLSRNFLTTFPRNFMDVMKSKTDQINLCESGLQEALENLEHVHIQDDAYCHTPEAMRGRRISDPNCDINECLTENDCDDEAVCINVLKGYKCHCATQGFTGNGRECSDIDECEYKNLCAPVGGKCVNEQGKYRCECIKGYKGDGKTCEDIDECETHDCGGEGECTNTQGSFRCDCESGYEKNDIHVCVDIDECETANHTCNTIENSYCFNLRKLLPKDPGYKCACDSGYLKVGSACVKRGSTLELLKYIGVIVGSFLVGLLLIIVGTLKLRKRMQRRLEAQQLLENALMAPIVPMPPPVEFASLDMPPPEKDQEWEEDDEEG</sequence>
<dbReference type="SUPFAM" id="SSF57184">
    <property type="entry name" value="Growth factor receptor domain"/>
    <property type="match status" value="1"/>
</dbReference>
<feature type="chain" id="PRO_5042111055" evidence="10">
    <location>
        <begin position="23"/>
        <end position="417"/>
    </location>
</feature>
<accession>A0AAD9QHJ8</accession>
<keyword evidence="13" id="KW-1185">Reference proteome</keyword>
<organism evidence="12 13">
    <name type="scientific">Acropora cervicornis</name>
    <name type="common">Staghorn coral</name>
    <dbReference type="NCBI Taxonomy" id="6130"/>
    <lineage>
        <taxon>Eukaryota</taxon>
        <taxon>Metazoa</taxon>
        <taxon>Cnidaria</taxon>
        <taxon>Anthozoa</taxon>
        <taxon>Hexacorallia</taxon>
        <taxon>Scleractinia</taxon>
        <taxon>Astrocoeniina</taxon>
        <taxon>Acroporidae</taxon>
        <taxon>Acropora</taxon>
    </lineage>
</organism>
<evidence type="ECO:0000256" key="10">
    <source>
        <dbReference type="SAM" id="SignalP"/>
    </source>
</evidence>
<feature type="domain" description="EGF-like" evidence="11">
    <location>
        <begin position="244"/>
        <end position="283"/>
    </location>
</feature>
<evidence type="ECO:0000256" key="2">
    <source>
        <dbReference type="ARBA" id="ARBA00022729"/>
    </source>
</evidence>
<dbReference type="SMART" id="SM00179">
    <property type="entry name" value="EGF_CA"/>
    <property type="match status" value="4"/>
</dbReference>
<evidence type="ECO:0000256" key="4">
    <source>
        <dbReference type="ARBA" id="ARBA00022837"/>
    </source>
</evidence>
<keyword evidence="5" id="KW-1015">Disulfide bond</keyword>
<evidence type="ECO:0000313" key="12">
    <source>
        <dbReference type="EMBL" id="KAK2561461.1"/>
    </source>
</evidence>
<dbReference type="SUPFAM" id="SSF52058">
    <property type="entry name" value="L domain-like"/>
    <property type="match status" value="1"/>
</dbReference>
<dbReference type="Pfam" id="PF13855">
    <property type="entry name" value="LRR_8"/>
    <property type="match status" value="1"/>
</dbReference>
<feature type="signal peptide" evidence="10">
    <location>
        <begin position="1"/>
        <end position="22"/>
    </location>
</feature>
<evidence type="ECO:0000256" key="5">
    <source>
        <dbReference type="ARBA" id="ARBA00023157"/>
    </source>
</evidence>
<keyword evidence="4" id="KW-0106">Calcium</keyword>
<dbReference type="InterPro" id="IPR000742">
    <property type="entry name" value="EGF"/>
</dbReference>
<dbReference type="PANTHER" id="PTHR24039:SF28">
    <property type="entry name" value="EGF-LIKE DOMAIN-CONTAINING PROTEIN"/>
    <property type="match status" value="1"/>
</dbReference>